<keyword evidence="16" id="KW-0675">Receptor</keyword>
<evidence type="ECO:0000256" key="18">
    <source>
        <dbReference type="SAM" id="MobiDB-lite"/>
    </source>
</evidence>
<evidence type="ECO:0000313" key="23">
    <source>
        <dbReference type="Proteomes" id="UP000712281"/>
    </source>
</evidence>
<evidence type="ECO:0000256" key="10">
    <source>
        <dbReference type="ARBA" id="ARBA00022737"/>
    </source>
</evidence>
<dbReference type="InterPro" id="IPR011009">
    <property type="entry name" value="Kinase-like_dom_sf"/>
</dbReference>
<dbReference type="PROSITE" id="PS00108">
    <property type="entry name" value="PROTEIN_KINASE_ST"/>
    <property type="match status" value="1"/>
</dbReference>
<dbReference type="InterPro" id="IPR038408">
    <property type="entry name" value="GNK2_sf"/>
</dbReference>
<keyword evidence="14 19" id="KW-1133">Transmembrane helix</keyword>
<evidence type="ECO:0000256" key="1">
    <source>
        <dbReference type="ARBA" id="ARBA00004251"/>
    </source>
</evidence>
<proteinExistence type="inferred from homology"/>
<evidence type="ECO:0000256" key="5">
    <source>
        <dbReference type="ARBA" id="ARBA00022527"/>
    </source>
</evidence>
<evidence type="ECO:0000256" key="15">
    <source>
        <dbReference type="ARBA" id="ARBA00023136"/>
    </source>
</evidence>
<comment type="similarity">
    <text evidence="3">In the C-terminal section; belongs to the protein kinase superfamily. Ser/Thr protein kinase family.</text>
</comment>
<evidence type="ECO:0000256" key="3">
    <source>
        <dbReference type="ARBA" id="ARBA00010217"/>
    </source>
</evidence>
<dbReference type="SMART" id="SM00220">
    <property type="entry name" value="S_TKc"/>
    <property type="match status" value="1"/>
</dbReference>
<evidence type="ECO:0008006" key="24">
    <source>
        <dbReference type="Google" id="ProtNLM"/>
    </source>
</evidence>
<dbReference type="PANTHER" id="PTHR27002">
    <property type="entry name" value="RECEPTOR-LIKE SERINE/THREONINE-PROTEIN KINASE SD1-8"/>
    <property type="match status" value="1"/>
</dbReference>
<dbReference type="InterPro" id="IPR008271">
    <property type="entry name" value="Ser/Thr_kinase_AS"/>
</dbReference>
<keyword evidence="7 19" id="KW-0812">Transmembrane</keyword>
<evidence type="ECO:0000256" key="16">
    <source>
        <dbReference type="ARBA" id="ARBA00023170"/>
    </source>
</evidence>
<evidence type="ECO:0000256" key="17">
    <source>
        <dbReference type="ARBA" id="ARBA00023180"/>
    </source>
</evidence>
<sequence>MATRNFTVPVAIWQPEVRKNRLPYGYPDLYRHGRHMVTRRIDSVLTDFDPNNELQSYHVNQQIQGWMNLELRPAVIHPSPDSIELSKNTTLFSKQWEATVNRTIQVATEANTSSLLQYIGAVKAEFTEFPNVYMLMQCTPDITSRECMICLENCVAYFKTQCWGRQGGSVSRPSCLFRRGLYRFHGAFDNVKIFHAPPRVQPPENDKKGKGIRLGGIIAIIVPAFITLLGILLNGREIAVKRLTRGSEEGCMEFKNEVSLFTRLQHKNLVKLLGFCHERDEEILVYEFVPNSSLDHFIFDEEKRSLLTWEVRFKIIEGVARGLVYLHEDSQLKIIHRDLKASNILLDAEMNPKVADFGTARLFDTDETRAETKRIAGTRGYMAPEYMNCGEISAKSDVYSFGVVLLEIISGKRNNSFEGEGIASFVSFFTNQSEPNKKFPRKSIEAPRDWVSIWRPEFHQPRSPYGDQDTTKPGRQMETEMTSAQVAIWRPR</sequence>
<dbReference type="AlphaFoldDB" id="A0A8S9KV64"/>
<keyword evidence="17" id="KW-0325">Glycoprotein</keyword>
<dbReference type="PANTHER" id="PTHR27002:SF452">
    <property type="entry name" value="PROTEIN KINASE DOMAIN-CONTAINING PROTEIN"/>
    <property type="match status" value="1"/>
</dbReference>
<evidence type="ECO:0000256" key="12">
    <source>
        <dbReference type="ARBA" id="ARBA00022777"/>
    </source>
</evidence>
<evidence type="ECO:0000256" key="9">
    <source>
        <dbReference type="ARBA" id="ARBA00022734"/>
    </source>
</evidence>
<feature type="compositionally biased region" description="Basic and acidic residues" evidence="18">
    <location>
        <begin position="469"/>
        <end position="478"/>
    </location>
</feature>
<evidence type="ECO:0000256" key="13">
    <source>
        <dbReference type="ARBA" id="ARBA00022840"/>
    </source>
</evidence>
<keyword evidence="9" id="KW-0430">Lectin</keyword>
<comment type="subcellular location">
    <subcellularLocation>
        <location evidence="1">Cell membrane</location>
        <topology evidence="1">Single-pass type I membrane protein</topology>
    </subcellularLocation>
</comment>
<keyword evidence="15 19" id="KW-0472">Membrane</keyword>
<comment type="caution">
    <text evidence="22">The sequence shown here is derived from an EMBL/GenBank/DDBJ whole genome shotgun (WGS) entry which is preliminary data.</text>
</comment>
<evidence type="ECO:0000256" key="6">
    <source>
        <dbReference type="ARBA" id="ARBA00022679"/>
    </source>
</evidence>
<dbReference type="EMBL" id="QGKW02000717">
    <property type="protein sequence ID" value="KAF2599450.1"/>
    <property type="molecule type" value="Genomic_DNA"/>
</dbReference>
<feature type="transmembrane region" description="Helical" evidence="19">
    <location>
        <begin position="212"/>
        <end position="233"/>
    </location>
</feature>
<evidence type="ECO:0000256" key="11">
    <source>
        <dbReference type="ARBA" id="ARBA00022741"/>
    </source>
</evidence>
<dbReference type="Proteomes" id="UP000712281">
    <property type="component" value="Unassembled WGS sequence"/>
</dbReference>
<organism evidence="22 23">
    <name type="scientific">Brassica cretica</name>
    <name type="common">Mustard</name>
    <dbReference type="NCBI Taxonomy" id="69181"/>
    <lineage>
        <taxon>Eukaryota</taxon>
        <taxon>Viridiplantae</taxon>
        <taxon>Streptophyta</taxon>
        <taxon>Embryophyta</taxon>
        <taxon>Tracheophyta</taxon>
        <taxon>Spermatophyta</taxon>
        <taxon>Magnoliopsida</taxon>
        <taxon>eudicotyledons</taxon>
        <taxon>Gunneridae</taxon>
        <taxon>Pentapetalae</taxon>
        <taxon>rosids</taxon>
        <taxon>malvids</taxon>
        <taxon>Brassicales</taxon>
        <taxon>Brassicaceae</taxon>
        <taxon>Brassiceae</taxon>
        <taxon>Brassica</taxon>
    </lineage>
</organism>
<dbReference type="SUPFAM" id="SSF56112">
    <property type="entry name" value="Protein kinase-like (PK-like)"/>
    <property type="match status" value="1"/>
</dbReference>
<feature type="domain" description="Gnk2-homologous" evidence="21">
    <location>
        <begin position="78"/>
        <end position="184"/>
    </location>
</feature>
<keyword evidence="10" id="KW-0677">Repeat</keyword>
<dbReference type="InterPro" id="IPR000719">
    <property type="entry name" value="Prot_kinase_dom"/>
</dbReference>
<dbReference type="Gene3D" id="3.30.200.20">
    <property type="entry name" value="Phosphorylase Kinase, domain 1"/>
    <property type="match status" value="1"/>
</dbReference>
<dbReference type="GO" id="GO:0004674">
    <property type="term" value="F:protein serine/threonine kinase activity"/>
    <property type="evidence" value="ECO:0007669"/>
    <property type="project" value="UniProtKB-KW"/>
</dbReference>
<dbReference type="FunFam" id="3.30.430.20:FF:000007">
    <property type="entry name" value="Cysteine-rich receptor-like protein kinase 11"/>
    <property type="match status" value="1"/>
</dbReference>
<dbReference type="CDD" id="cd23509">
    <property type="entry name" value="Gnk2-like"/>
    <property type="match status" value="1"/>
</dbReference>
<keyword evidence="6" id="KW-0808">Transferase</keyword>
<keyword evidence="12" id="KW-0418">Kinase</keyword>
<comment type="similarity">
    <text evidence="2">In the N-terminal section; belongs to the leguminous lectin family.</text>
</comment>
<dbReference type="PROSITE" id="PS51473">
    <property type="entry name" value="GNK2"/>
    <property type="match status" value="1"/>
</dbReference>
<keyword evidence="5" id="KW-0723">Serine/threonine-protein kinase</keyword>
<keyword evidence="4" id="KW-1003">Cell membrane</keyword>
<feature type="domain" description="Protein kinase" evidence="20">
    <location>
        <begin position="177"/>
        <end position="492"/>
    </location>
</feature>
<evidence type="ECO:0000256" key="19">
    <source>
        <dbReference type="SAM" id="Phobius"/>
    </source>
</evidence>
<reference evidence="22" key="1">
    <citation type="submission" date="2019-12" db="EMBL/GenBank/DDBJ databases">
        <title>Genome sequencing and annotation of Brassica cretica.</title>
        <authorList>
            <person name="Studholme D.J."/>
            <person name="Sarris P.F."/>
        </authorList>
    </citation>
    <scope>NUCLEOTIDE SEQUENCE</scope>
    <source>
        <strain evidence="22">PFS-001/15</strain>
        <tissue evidence="22">Leaf</tissue>
    </source>
</reference>
<dbReference type="GO" id="GO:0002229">
    <property type="term" value="P:defense response to oomycetes"/>
    <property type="evidence" value="ECO:0007669"/>
    <property type="project" value="UniProtKB-ARBA"/>
</dbReference>
<keyword evidence="13" id="KW-0067">ATP-binding</keyword>
<dbReference type="Pfam" id="PF00069">
    <property type="entry name" value="Pkinase"/>
    <property type="match status" value="1"/>
</dbReference>
<dbReference type="InterPro" id="IPR002902">
    <property type="entry name" value="GNK2"/>
</dbReference>
<evidence type="ECO:0000256" key="14">
    <source>
        <dbReference type="ARBA" id="ARBA00022989"/>
    </source>
</evidence>
<protein>
    <recommendedName>
        <fullName evidence="24">Protein kinase domain-containing protein</fullName>
    </recommendedName>
</protein>
<accession>A0A8S9KV64</accession>
<dbReference type="Gene3D" id="3.30.430.20">
    <property type="entry name" value="Gnk2 domain, C-X8-C-X2-C motif"/>
    <property type="match status" value="1"/>
</dbReference>
<dbReference type="FunFam" id="1.10.510.10:FF:000240">
    <property type="entry name" value="Lectin-domain containing receptor kinase A4.3"/>
    <property type="match status" value="1"/>
</dbReference>
<dbReference type="GO" id="GO:0030246">
    <property type="term" value="F:carbohydrate binding"/>
    <property type="evidence" value="ECO:0007669"/>
    <property type="project" value="UniProtKB-KW"/>
</dbReference>
<evidence type="ECO:0000256" key="8">
    <source>
        <dbReference type="ARBA" id="ARBA00022729"/>
    </source>
</evidence>
<dbReference type="GO" id="GO:0005524">
    <property type="term" value="F:ATP binding"/>
    <property type="evidence" value="ECO:0007669"/>
    <property type="project" value="UniProtKB-KW"/>
</dbReference>
<dbReference type="Pfam" id="PF01657">
    <property type="entry name" value="Stress-antifung"/>
    <property type="match status" value="1"/>
</dbReference>
<evidence type="ECO:0000256" key="7">
    <source>
        <dbReference type="ARBA" id="ARBA00022692"/>
    </source>
</evidence>
<evidence type="ECO:0000256" key="4">
    <source>
        <dbReference type="ARBA" id="ARBA00022475"/>
    </source>
</evidence>
<evidence type="ECO:0000259" key="21">
    <source>
        <dbReference type="PROSITE" id="PS51473"/>
    </source>
</evidence>
<dbReference type="PROSITE" id="PS50011">
    <property type="entry name" value="PROTEIN_KINASE_DOM"/>
    <property type="match status" value="1"/>
</dbReference>
<dbReference type="Gene3D" id="1.10.510.10">
    <property type="entry name" value="Transferase(Phosphotransferase) domain 1"/>
    <property type="match status" value="1"/>
</dbReference>
<feature type="region of interest" description="Disordered" evidence="18">
    <location>
        <begin position="457"/>
        <end position="492"/>
    </location>
</feature>
<keyword evidence="8" id="KW-0732">Signal</keyword>
<name>A0A8S9KV64_BRACR</name>
<gene>
    <name evidence="22" type="ORF">F2Q68_00009909</name>
</gene>
<keyword evidence="11" id="KW-0547">Nucleotide-binding</keyword>
<evidence type="ECO:0000259" key="20">
    <source>
        <dbReference type="PROSITE" id="PS50011"/>
    </source>
</evidence>
<evidence type="ECO:0000313" key="22">
    <source>
        <dbReference type="EMBL" id="KAF2599450.1"/>
    </source>
</evidence>
<dbReference type="GO" id="GO:0005886">
    <property type="term" value="C:plasma membrane"/>
    <property type="evidence" value="ECO:0007669"/>
    <property type="project" value="UniProtKB-SubCell"/>
</dbReference>
<evidence type="ECO:0000256" key="2">
    <source>
        <dbReference type="ARBA" id="ARBA00008536"/>
    </source>
</evidence>